<evidence type="ECO:0000256" key="1">
    <source>
        <dbReference type="SAM" id="MobiDB-lite"/>
    </source>
</evidence>
<feature type="compositionally biased region" description="Low complexity" evidence="1">
    <location>
        <begin position="123"/>
        <end position="133"/>
    </location>
</feature>
<dbReference type="AlphaFoldDB" id="K3VRF8"/>
<proteinExistence type="predicted"/>
<gene>
    <name evidence="2" type="ORF">FPSE_02252</name>
</gene>
<dbReference type="RefSeq" id="XP_009253646.1">
    <property type="nucleotide sequence ID" value="XM_009255371.1"/>
</dbReference>
<evidence type="ECO:0000313" key="3">
    <source>
        <dbReference type="Proteomes" id="UP000007978"/>
    </source>
</evidence>
<reference evidence="2 3" key="1">
    <citation type="journal article" date="2012" name="PLoS Pathog.">
        <title>Comparative pathogenomics reveals horizontally acquired novel virulence genes in fungi infecting cereal hosts.</title>
        <authorList>
            <person name="Gardiner D.M."/>
            <person name="McDonald M.C."/>
            <person name="Covarelli L."/>
            <person name="Solomon P.S."/>
            <person name="Rusu A.G."/>
            <person name="Marshall M."/>
            <person name="Kazan K."/>
            <person name="Chakraborty S."/>
            <person name="McDonald B.A."/>
            <person name="Manners J.M."/>
        </authorList>
    </citation>
    <scope>NUCLEOTIDE SEQUENCE [LARGE SCALE GENOMIC DNA]</scope>
    <source>
        <strain evidence="2 3">CS3096</strain>
    </source>
</reference>
<name>K3VRF8_FUSPC</name>
<feature type="region of interest" description="Disordered" evidence="1">
    <location>
        <begin position="123"/>
        <end position="150"/>
    </location>
</feature>
<comment type="caution">
    <text evidence="2">The sequence shown here is derived from an EMBL/GenBank/DDBJ whole genome shotgun (WGS) entry which is preliminary data.</text>
</comment>
<evidence type="ECO:0000313" key="2">
    <source>
        <dbReference type="EMBL" id="EKJ77754.1"/>
    </source>
</evidence>
<dbReference type="HOGENOM" id="CLU_055483_0_0_1"/>
<dbReference type="KEGG" id="fpu:FPSE_02252"/>
<keyword evidence="3" id="KW-1185">Reference proteome</keyword>
<feature type="compositionally biased region" description="Polar residues" evidence="1">
    <location>
        <begin position="19"/>
        <end position="31"/>
    </location>
</feature>
<dbReference type="Proteomes" id="UP000007978">
    <property type="component" value="Chromosome 2"/>
</dbReference>
<feature type="region of interest" description="Disordered" evidence="1">
    <location>
        <begin position="1"/>
        <end position="31"/>
    </location>
</feature>
<dbReference type="OrthoDB" id="10364863at2759"/>
<organism evidence="2 3">
    <name type="scientific">Fusarium pseudograminearum (strain CS3096)</name>
    <name type="common">Wheat and barley crown-rot fungus</name>
    <dbReference type="NCBI Taxonomy" id="1028729"/>
    <lineage>
        <taxon>Eukaryota</taxon>
        <taxon>Fungi</taxon>
        <taxon>Dikarya</taxon>
        <taxon>Ascomycota</taxon>
        <taxon>Pezizomycotina</taxon>
        <taxon>Sordariomycetes</taxon>
        <taxon>Hypocreomycetidae</taxon>
        <taxon>Hypocreales</taxon>
        <taxon>Nectriaceae</taxon>
        <taxon>Fusarium</taxon>
    </lineage>
</organism>
<dbReference type="GeneID" id="20360871"/>
<protein>
    <submittedName>
        <fullName evidence="2">Uncharacterized protein</fullName>
    </submittedName>
</protein>
<sequence length="366" mass="39543">MSYNNIYSRNPLFMGPPRTLTTHPGQTQSVHTQGLGFPAQPQVQPAYYPGMAFAPPAGQFQSPPPPPPAGLYQPQVQPNYHLDFNFDLQPVDIQAGHMHAGQAQPAYSSGLAYPVQPGQAQACAPAAAPLDQPHSSSRITDGDGPPSDDAVRRMARQLQRFYESPKTLGNKDLVSEDDIKLAKSLDPRTSTYDGGRWPAHWMRVDGRESFIEELGAFRIFGSGLTVPLVDPELGQGPAPVAPADHPHNDRGVAANAIIIPDDEEMANDMLAYGQEMPDLPAEILFDEDYMPAKTFVNGVDDEMPAEDEEMADAGEVAGNGEMTDDIVGSDENLAAPAPAEDFAEEVLDEQDLFLKAALLKALGRTE</sequence>
<accession>K3VRF8</accession>
<dbReference type="EMBL" id="AFNW01000056">
    <property type="protein sequence ID" value="EKJ77754.1"/>
    <property type="molecule type" value="Genomic_DNA"/>
</dbReference>